<evidence type="ECO:0000256" key="3">
    <source>
        <dbReference type="ARBA" id="ARBA00023125"/>
    </source>
</evidence>
<dbReference type="CDD" id="cd13832">
    <property type="entry name" value="IHF"/>
    <property type="match status" value="1"/>
</dbReference>
<evidence type="ECO:0000313" key="6">
    <source>
        <dbReference type="Proteomes" id="UP000027778"/>
    </source>
</evidence>
<evidence type="ECO:0008006" key="7">
    <source>
        <dbReference type="Google" id="ProtNLM"/>
    </source>
</evidence>
<comment type="caution">
    <text evidence="5">The sequence shown here is derived from an EMBL/GenBank/DDBJ whole genome shotgun (WGS) entry which is preliminary data.</text>
</comment>
<keyword evidence="6" id="KW-1185">Reference proteome</keyword>
<dbReference type="SMART" id="SM00411">
    <property type="entry name" value="BHL"/>
    <property type="match status" value="1"/>
</dbReference>
<dbReference type="GO" id="GO:0030261">
    <property type="term" value="P:chromosome condensation"/>
    <property type="evidence" value="ECO:0007669"/>
    <property type="project" value="UniProtKB-KW"/>
</dbReference>
<dbReference type="SUPFAM" id="SSF47729">
    <property type="entry name" value="IHF-like DNA-binding proteins"/>
    <property type="match status" value="1"/>
</dbReference>
<dbReference type="PANTHER" id="PTHR33175:SF3">
    <property type="entry name" value="DNA-BINDING PROTEIN HU-BETA"/>
    <property type="match status" value="1"/>
</dbReference>
<dbReference type="PANTHER" id="PTHR33175">
    <property type="entry name" value="DNA-BINDING PROTEIN HU"/>
    <property type="match status" value="1"/>
</dbReference>
<evidence type="ECO:0000313" key="5">
    <source>
        <dbReference type="EMBL" id="KEK23960.1"/>
    </source>
</evidence>
<evidence type="ECO:0000256" key="2">
    <source>
        <dbReference type="ARBA" id="ARBA00023067"/>
    </source>
</evidence>
<evidence type="ECO:0000256" key="4">
    <source>
        <dbReference type="RuleBase" id="RU003939"/>
    </source>
</evidence>
<name>A0A073KBN5_9BACI</name>
<dbReference type="PRINTS" id="PR01727">
    <property type="entry name" value="DNABINDINGHU"/>
</dbReference>
<dbReference type="Gene3D" id="4.10.520.10">
    <property type="entry name" value="IHF-like DNA-binding proteins"/>
    <property type="match status" value="1"/>
</dbReference>
<dbReference type="RefSeq" id="WP_033675066.1">
    <property type="nucleotide sequence ID" value="NZ_JOTM01000011.1"/>
</dbReference>
<reference evidence="5 6" key="1">
    <citation type="submission" date="2014-06" db="EMBL/GenBank/DDBJ databases">
        <title>Draft genome sequence of Bacillus gaemokensis JCM 15801 (MCCC 1A00707).</title>
        <authorList>
            <person name="Lai Q."/>
            <person name="Liu Y."/>
            <person name="Shao Z."/>
        </authorList>
    </citation>
    <scope>NUCLEOTIDE SEQUENCE [LARGE SCALE GENOMIC DNA]</scope>
    <source>
        <strain evidence="5 6">JCM 15801</strain>
    </source>
</reference>
<dbReference type="GO" id="GO:0005829">
    <property type="term" value="C:cytosol"/>
    <property type="evidence" value="ECO:0007669"/>
    <property type="project" value="TreeGrafter"/>
</dbReference>
<dbReference type="EMBL" id="JOTM01000011">
    <property type="protein sequence ID" value="KEK23960.1"/>
    <property type="molecule type" value="Genomic_DNA"/>
</dbReference>
<dbReference type="Pfam" id="PF00216">
    <property type="entry name" value="Bac_DNA_binding"/>
    <property type="match status" value="1"/>
</dbReference>
<dbReference type="InterPro" id="IPR010992">
    <property type="entry name" value="IHF-like_DNA-bd_dom_sf"/>
</dbReference>
<sequence>MLKQDVVVAVQAELKETHEIEASQKVVKAHVDALETVVVNALKAGEDVKLKGFVDFTTKEVEARTAKNPKTGEPVEVPAHRKATATLSKTIRKF</sequence>
<keyword evidence="2" id="KW-0226">DNA condensation</keyword>
<dbReference type="OrthoDB" id="2048770at2"/>
<keyword evidence="3" id="KW-0238">DNA-binding</keyword>
<accession>A0A073KBN5</accession>
<dbReference type="Proteomes" id="UP000027778">
    <property type="component" value="Unassembled WGS sequence"/>
</dbReference>
<evidence type="ECO:0000256" key="1">
    <source>
        <dbReference type="ARBA" id="ARBA00010529"/>
    </source>
</evidence>
<dbReference type="InterPro" id="IPR000119">
    <property type="entry name" value="Hist_DNA-bd"/>
</dbReference>
<protein>
    <recommendedName>
        <fullName evidence="7">DNA-binding protein</fullName>
    </recommendedName>
</protein>
<dbReference type="GO" id="GO:0003677">
    <property type="term" value="F:DNA binding"/>
    <property type="evidence" value="ECO:0007669"/>
    <property type="project" value="UniProtKB-KW"/>
</dbReference>
<comment type="similarity">
    <text evidence="1 4">Belongs to the bacterial histone-like protein family.</text>
</comment>
<dbReference type="GO" id="GO:0030527">
    <property type="term" value="F:structural constituent of chromatin"/>
    <property type="evidence" value="ECO:0007669"/>
    <property type="project" value="InterPro"/>
</dbReference>
<proteinExistence type="inferred from homology"/>
<gene>
    <name evidence="5" type="ORF">BAGA_06000</name>
</gene>
<dbReference type="AlphaFoldDB" id="A0A073KBN5"/>
<dbReference type="STRING" id="574375.AZF08_20230"/>
<organism evidence="5 6">
    <name type="scientific">Bacillus gaemokensis</name>
    <dbReference type="NCBI Taxonomy" id="574375"/>
    <lineage>
        <taxon>Bacteria</taxon>
        <taxon>Bacillati</taxon>
        <taxon>Bacillota</taxon>
        <taxon>Bacilli</taxon>
        <taxon>Bacillales</taxon>
        <taxon>Bacillaceae</taxon>
        <taxon>Bacillus</taxon>
        <taxon>Bacillus cereus group</taxon>
    </lineage>
</organism>